<feature type="domain" description="ABC3 transporter permease C-terminal" evidence="9">
    <location>
        <begin position="252"/>
        <end position="369"/>
    </location>
</feature>
<feature type="region of interest" description="Disordered" evidence="7">
    <location>
        <begin position="657"/>
        <end position="684"/>
    </location>
</feature>
<feature type="domain" description="ABC3 transporter permease C-terminal" evidence="9">
    <location>
        <begin position="720"/>
        <end position="837"/>
    </location>
</feature>
<evidence type="ECO:0000256" key="8">
    <source>
        <dbReference type="SAM" id="Phobius"/>
    </source>
</evidence>
<evidence type="ECO:0000256" key="1">
    <source>
        <dbReference type="ARBA" id="ARBA00004651"/>
    </source>
</evidence>
<dbReference type="Proteomes" id="UP000649753">
    <property type="component" value="Unassembled WGS sequence"/>
</dbReference>
<reference evidence="10" key="1">
    <citation type="submission" date="2020-10" db="EMBL/GenBank/DDBJ databases">
        <title>Sequencing the genomes of 1000 actinobacteria strains.</title>
        <authorList>
            <person name="Klenk H.-P."/>
        </authorList>
    </citation>
    <scope>NUCLEOTIDE SEQUENCE</scope>
    <source>
        <strain evidence="10">DSM 46832</strain>
    </source>
</reference>
<dbReference type="AlphaFoldDB" id="A0A927M8W4"/>
<evidence type="ECO:0000256" key="2">
    <source>
        <dbReference type="ARBA" id="ARBA00022475"/>
    </source>
</evidence>
<proteinExistence type="inferred from homology"/>
<feature type="transmembrane region" description="Helical" evidence="8">
    <location>
        <begin position="760"/>
        <end position="790"/>
    </location>
</feature>
<keyword evidence="5 8" id="KW-0472">Membrane</keyword>
<dbReference type="GO" id="GO:0022857">
    <property type="term" value="F:transmembrane transporter activity"/>
    <property type="evidence" value="ECO:0007669"/>
    <property type="project" value="TreeGrafter"/>
</dbReference>
<evidence type="ECO:0000256" key="3">
    <source>
        <dbReference type="ARBA" id="ARBA00022692"/>
    </source>
</evidence>
<comment type="caution">
    <text evidence="10">The sequence shown here is derived from an EMBL/GenBank/DDBJ whole genome shotgun (WGS) entry which is preliminary data.</text>
</comment>
<protein>
    <submittedName>
        <fullName evidence="10">ABC transport system permease protein</fullName>
    </submittedName>
</protein>
<feature type="transmembrane region" description="Helical" evidence="8">
    <location>
        <begin position="243"/>
        <end position="273"/>
    </location>
</feature>
<feature type="transmembrane region" description="Helical" evidence="8">
    <location>
        <begin position="391"/>
        <end position="408"/>
    </location>
</feature>
<feature type="transmembrane region" description="Helical" evidence="8">
    <location>
        <begin position="420"/>
        <end position="444"/>
    </location>
</feature>
<evidence type="ECO:0000256" key="5">
    <source>
        <dbReference type="ARBA" id="ARBA00023136"/>
    </source>
</evidence>
<comment type="similarity">
    <text evidence="6">Belongs to the ABC-4 integral membrane protein family.</text>
</comment>
<evidence type="ECO:0000259" key="9">
    <source>
        <dbReference type="Pfam" id="PF02687"/>
    </source>
</evidence>
<keyword evidence="2" id="KW-1003">Cell membrane</keyword>
<dbReference type="InterPro" id="IPR050250">
    <property type="entry name" value="Macrolide_Exporter_MacB"/>
</dbReference>
<evidence type="ECO:0000256" key="7">
    <source>
        <dbReference type="SAM" id="MobiDB-lite"/>
    </source>
</evidence>
<keyword evidence="11" id="KW-1185">Reference proteome</keyword>
<feature type="transmembrane region" description="Helical" evidence="8">
    <location>
        <begin position="810"/>
        <end position="828"/>
    </location>
</feature>
<dbReference type="InterPro" id="IPR003838">
    <property type="entry name" value="ABC3_permease_C"/>
</dbReference>
<evidence type="ECO:0000313" key="10">
    <source>
        <dbReference type="EMBL" id="MBE1489080.1"/>
    </source>
</evidence>
<organism evidence="10 11">
    <name type="scientific">Plantactinospora soyae</name>
    <dbReference type="NCBI Taxonomy" id="1544732"/>
    <lineage>
        <taxon>Bacteria</taxon>
        <taxon>Bacillati</taxon>
        <taxon>Actinomycetota</taxon>
        <taxon>Actinomycetes</taxon>
        <taxon>Micromonosporales</taxon>
        <taxon>Micromonosporaceae</taxon>
        <taxon>Plantactinospora</taxon>
    </lineage>
</organism>
<keyword evidence="4 8" id="KW-1133">Transmembrane helix</keyword>
<feature type="transmembrane region" description="Helical" evidence="8">
    <location>
        <begin position="480"/>
        <end position="501"/>
    </location>
</feature>
<evidence type="ECO:0000256" key="6">
    <source>
        <dbReference type="ARBA" id="ARBA00038076"/>
    </source>
</evidence>
<gene>
    <name evidence="10" type="ORF">H4W31_004718</name>
</gene>
<feature type="transmembrane region" description="Helical" evidence="8">
    <location>
        <begin position="300"/>
        <end position="323"/>
    </location>
</feature>
<dbReference type="EMBL" id="JADBEB010000001">
    <property type="protein sequence ID" value="MBE1489080.1"/>
    <property type="molecule type" value="Genomic_DNA"/>
</dbReference>
<name>A0A927M8W4_9ACTN</name>
<feature type="transmembrane region" description="Helical" evidence="8">
    <location>
        <begin position="712"/>
        <end position="739"/>
    </location>
</feature>
<sequence>MLTVAALRARWSRLLGPFVALCLGVALMSMTALVLVSANPQVPDRYAGTEVLVAGPTVAEVSGTFPERRPWSPRRAAELVDRLAAIPGVRAAVPDRSFYAQAVLDGRPVGEPAVTDPQGHGWSSAALAPYRLVAGSPPARADEVVLDRALALDPGTTVTLLTATGPARYTVSGTVDGAGFFVTDAAAVPLARGIRVIGLVTGSDADPAAVRAAATAIVGRDGSVLSGDARAELEPPRDARTRWIGMQVLTAMTALAGFVSIFVVASTFAFAVAQRRREFGLLRTVGATPRQVRTMVYAEALAVGAVAAVVGVLLGTACAPLFGHLLIEAGFQPAGFRVRLAPWPPAAAFGVGLVVALLGVWSASRRAGRVRPLEALREAAVDRRPMTRARWIGGVAATTGGLWLTVVLSRAGADDIVNRALYAAMALTLGLTLLAPVFIPPLTYALTWPLERLRGATGMLVRRNALTAVRRTASTSAPMLLTVGFAVLIAGSVATSAGAYASRDAAAVRAGAVLVPSGTPGLSDAAVAAVPGTALLPTTVYADAEGAGASGGVPIRAAGVDPAGFARVNGRLSVLSGAFDALRGPDTAVVSADLAGRRGWTVGGSAVLGYPDGSSGTVRLVAVVADGSIPVEMLFTRESVRARDPSALTESVFAVGPATGADDSGSPAPTDGSGPATGVDGPGSSALPSELGARLVSVVDYAQGRAAQEDRLVWLATLLLIGVSAGYTAVALANTLLMATAHRTRDLLLLLRSGATVRQVLTSVAAESALVVLIGTTLGLVVPTVALLAIRSALSEQVGVPVDLVIPWPTIAAVVGGCLALALVASVLPARMALRAGPGGGIAHRAE</sequence>
<evidence type="ECO:0000313" key="11">
    <source>
        <dbReference type="Proteomes" id="UP000649753"/>
    </source>
</evidence>
<evidence type="ECO:0000256" key="4">
    <source>
        <dbReference type="ARBA" id="ARBA00022989"/>
    </source>
</evidence>
<dbReference type="RefSeq" id="WP_192768620.1">
    <property type="nucleotide sequence ID" value="NZ_JADBEB010000001.1"/>
</dbReference>
<accession>A0A927M8W4</accession>
<dbReference type="PANTHER" id="PTHR30572:SF4">
    <property type="entry name" value="ABC TRANSPORTER PERMEASE YTRF"/>
    <property type="match status" value="1"/>
</dbReference>
<feature type="transmembrane region" description="Helical" evidence="8">
    <location>
        <begin position="343"/>
        <end position="363"/>
    </location>
</feature>
<dbReference type="GO" id="GO:0005886">
    <property type="term" value="C:plasma membrane"/>
    <property type="evidence" value="ECO:0007669"/>
    <property type="project" value="UniProtKB-SubCell"/>
</dbReference>
<comment type="subcellular location">
    <subcellularLocation>
        <location evidence="1">Cell membrane</location>
        <topology evidence="1">Multi-pass membrane protein</topology>
    </subcellularLocation>
</comment>
<keyword evidence="3 8" id="KW-0812">Transmembrane</keyword>
<dbReference type="Pfam" id="PF02687">
    <property type="entry name" value="FtsX"/>
    <property type="match status" value="2"/>
</dbReference>
<dbReference type="PANTHER" id="PTHR30572">
    <property type="entry name" value="MEMBRANE COMPONENT OF TRANSPORTER-RELATED"/>
    <property type="match status" value="1"/>
</dbReference>